<feature type="region of interest" description="Disordered" evidence="1">
    <location>
        <begin position="253"/>
        <end position="273"/>
    </location>
</feature>
<evidence type="ECO:0000313" key="2">
    <source>
        <dbReference type="EMBL" id="SPO21031.1"/>
    </source>
</evidence>
<reference evidence="2 3" key="1">
    <citation type="submission" date="2018-03" db="EMBL/GenBank/DDBJ databases">
        <authorList>
            <person name="Guldener U."/>
        </authorList>
    </citation>
    <scope>NUCLEOTIDE SEQUENCE [LARGE SCALE GENOMIC DNA]</scope>
    <source>
        <strain evidence="2 3">NBRC100155</strain>
    </source>
</reference>
<evidence type="ECO:0000313" key="3">
    <source>
        <dbReference type="Proteomes" id="UP000324022"/>
    </source>
</evidence>
<sequence>MHKSLDKSDLAAQHSQDPFVEHHTQAVAVAAVAKPSAYKDASGRTSEDTIYSCASSFSEDSNIPSFGFGEKPASLDLLPVIEPLHVSKRVTFAPASTPAASSLPPPRPSRSIRPPRHDLPPVPATIMKKSPQSQYCYDPFVEYEAQRSSLESTRSCGRADSIDLDPDLDNEAAREFQAGLYFARQALEPGASASADHLAPPSRRTFPLYRELHGTTSSDYYEDVGCGSLDPFPARLPGTLAPCASYTTLASAFSSGSSEEGNHDAKMRRRARTPTIRAGKALISSAIKKLSASAVVSTAAASIDSQLTINTIRLRRPVLSKADRPSFKTAPAVSALRRSVESDTDSSPESSAPSITAASPASSSLRTISPSHEGRSASSRAGSEAQREREFKDAQREREFKDAQREIKDALPATTPAHKNHNVTDESHVHLPSYHRGLRKQLYPPRVRYEIRQGLSLPTTRQPSPPTTPGHYAPRVRFSSGQYELRGPRQAFDSGRIYSMG</sequence>
<evidence type="ECO:0000256" key="1">
    <source>
        <dbReference type="SAM" id="MobiDB-lite"/>
    </source>
</evidence>
<feature type="compositionally biased region" description="Basic and acidic residues" evidence="1">
    <location>
        <begin position="385"/>
        <end position="409"/>
    </location>
</feature>
<gene>
    <name evidence="2" type="ORF">UTRI_00508</name>
</gene>
<proteinExistence type="predicted"/>
<name>A0A5C3DV18_9BASI</name>
<protein>
    <submittedName>
        <fullName evidence="2">Uncharacterized protein</fullName>
    </submittedName>
</protein>
<organism evidence="2 3">
    <name type="scientific">Ustilago trichophora</name>
    <dbReference type="NCBI Taxonomy" id="86804"/>
    <lineage>
        <taxon>Eukaryota</taxon>
        <taxon>Fungi</taxon>
        <taxon>Dikarya</taxon>
        <taxon>Basidiomycota</taxon>
        <taxon>Ustilaginomycotina</taxon>
        <taxon>Ustilaginomycetes</taxon>
        <taxon>Ustilaginales</taxon>
        <taxon>Ustilaginaceae</taxon>
        <taxon>Ustilago</taxon>
    </lineage>
</organism>
<dbReference type="OrthoDB" id="2556833at2759"/>
<accession>A0A5C3DV18</accession>
<feature type="region of interest" description="Disordered" evidence="1">
    <location>
        <begin position="95"/>
        <end position="125"/>
    </location>
</feature>
<feature type="region of interest" description="Disordered" evidence="1">
    <location>
        <begin position="323"/>
        <end position="439"/>
    </location>
</feature>
<keyword evidence="3" id="KW-1185">Reference proteome</keyword>
<dbReference type="AlphaFoldDB" id="A0A5C3DV18"/>
<feature type="compositionally biased region" description="Low complexity" evidence="1">
    <location>
        <begin position="345"/>
        <end position="364"/>
    </location>
</feature>
<dbReference type="Proteomes" id="UP000324022">
    <property type="component" value="Unassembled WGS sequence"/>
</dbReference>
<dbReference type="EMBL" id="OOIN01000002">
    <property type="protein sequence ID" value="SPO21031.1"/>
    <property type="molecule type" value="Genomic_DNA"/>
</dbReference>
<feature type="region of interest" description="Disordered" evidence="1">
    <location>
        <begin position="1"/>
        <end position="22"/>
    </location>
</feature>